<organism evidence="2 3">
    <name type="scientific">Phanerochaete carnosa (strain HHB-10118-sp)</name>
    <name type="common">White-rot fungus</name>
    <name type="synonym">Peniophora carnosa</name>
    <dbReference type="NCBI Taxonomy" id="650164"/>
    <lineage>
        <taxon>Eukaryota</taxon>
        <taxon>Fungi</taxon>
        <taxon>Dikarya</taxon>
        <taxon>Basidiomycota</taxon>
        <taxon>Agaricomycotina</taxon>
        <taxon>Agaricomycetes</taxon>
        <taxon>Polyporales</taxon>
        <taxon>Phanerochaetaceae</taxon>
        <taxon>Phanerochaete</taxon>
    </lineage>
</organism>
<dbReference type="InParanoid" id="K5WSM2"/>
<dbReference type="KEGG" id="pco:PHACADRAFT_211091"/>
<evidence type="ECO:0000256" key="1">
    <source>
        <dbReference type="SAM" id="Phobius"/>
    </source>
</evidence>
<name>K5WSM2_PHACS</name>
<dbReference type="GeneID" id="18913058"/>
<gene>
    <name evidence="2" type="ORF">PHACADRAFT_211091</name>
</gene>
<feature type="transmembrane region" description="Helical" evidence="1">
    <location>
        <begin position="63"/>
        <end position="81"/>
    </location>
</feature>
<evidence type="ECO:0000313" key="3">
    <source>
        <dbReference type="Proteomes" id="UP000008370"/>
    </source>
</evidence>
<keyword evidence="1" id="KW-1133">Transmembrane helix</keyword>
<proteinExistence type="predicted"/>
<evidence type="ECO:0000313" key="2">
    <source>
        <dbReference type="EMBL" id="EKM53392.1"/>
    </source>
</evidence>
<protein>
    <submittedName>
        <fullName evidence="2">Uncharacterized protein</fullName>
    </submittedName>
</protein>
<reference evidence="2 3" key="1">
    <citation type="journal article" date="2012" name="BMC Genomics">
        <title>Comparative genomics of the white-rot fungi, Phanerochaete carnosa and P. chrysosporium, to elucidate the genetic basis of the distinct wood types they colonize.</title>
        <authorList>
            <person name="Suzuki H."/>
            <person name="MacDonald J."/>
            <person name="Syed K."/>
            <person name="Salamov A."/>
            <person name="Hori C."/>
            <person name="Aerts A."/>
            <person name="Henrissat B."/>
            <person name="Wiebenga A."/>
            <person name="vanKuyk P.A."/>
            <person name="Barry K."/>
            <person name="Lindquist E."/>
            <person name="LaButti K."/>
            <person name="Lapidus A."/>
            <person name="Lucas S."/>
            <person name="Coutinho P."/>
            <person name="Gong Y."/>
            <person name="Samejima M."/>
            <person name="Mahadevan R."/>
            <person name="Abou-Zaid M."/>
            <person name="de Vries R.P."/>
            <person name="Igarashi K."/>
            <person name="Yadav J.S."/>
            <person name="Grigoriev I.V."/>
            <person name="Master E.R."/>
        </authorList>
    </citation>
    <scope>NUCLEOTIDE SEQUENCE [LARGE SCALE GENOMIC DNA]</scope>
    <source>
        <strain evidence="2 3">HHB-10118-sp</strain>
    </source>
</reference>
<dbReference type="RefSeq" id="XP_007398084.1">
    <property type="nucleotide sequence ID" value="XM_007398022.1"/>
</dbReference>
<accession>K5WSM2</accession>
<keyword evidence="1" id="KW-0812">Transmembrane</keyword>
<feature type="transmembrane region" description="Helical" evidence="1">
    <location>
        <begin position="29"/>
        <end position="51"/>
    </location>
</feature>
<dbReference type="EMBL" id="JH930474">
    <property type="protein sequence ID" value="EKM53392.1"/>
    <property type="molecule type" value="Genomic_DNA"/>
</dbReference>
<keyword evidence="3" id="KW-1185">Reference proteome</keyword>
<sequence length="161" mass="18550">MHRRRPNALWPQPIPDLQRVSLREEARNLAFNALCCLTIVVWLLIYLFQYLIAPWHDVSKRQIALYLLLICNSLSSNWNLAMLTFKLFTDAGYVPHQACPIFPDGSKPLHDLAITLLAGTYFVKRRAADWPSAVTSAYRRLRSQMPDTTELSEGRRIPRAN</sequence>
<dbReference type="HOGENOM" id="CLU_1644306_0_0_1"/>
<keyword evidence="1" id="KW-0472">Membrane</keyword>
<dbReference type="AlphaFoldDB" id="K5WSM2"/>
<dbReference type="Proteomes" id="UP000008370">
    <property type="component" value="Unassembled WGS sequence"/>
</dbReference>